<dbReference type="InterPro" id="IPR002618">
    <property type="entry name" value="UDPGP_fam"/>
</dbReference>
<keyword evidence="7" id="KW-1185">Reference proteome</keyword>
<dbReference type="GO" id="GO:0006011">
    <property type="term" value="P:UDP-alpha-D-glucose metabolic process"/>
    <property type="evidence" value="ECO:0007669"/>
    <property type="project" value="InterPro"/>
</dbReference>
<gene>
    <name evidence="6" type="ORF">FSW04_18965</name>
</gene>
<feature type="binding site" evidence="5">
    <location>
        <position position="222"/>
    </location>
    <ligand>
        <name>UTP</name>
        <dbReference type="ChEBI" id="CHEBI:46398"/>
    </ligand>
</feature>
<dbReference type="GO" id="GO:0003983">
    <property type="term" value="F:UTP:glucose-1-phosphate uridylyltransferase activity"/>
    <property type="evidence" value="ECO:0007669"/>
    <property type="project" value="InterPro"/>
</dbReference>
<keyword evidence="3 6" id="KW-0548">Nucleotidyltransferase</keyword>
<dbReference type="KEGG" id="bsol:FSW04_18965"/>
<evidence type="ECO:0000256" key="2">
    <source>
        <dbReference type="ARBA" id="ARBA00022679"/>
    </source>
</evidence>
<dbReference type="PIRSF" id="PIRSF000806">
    <property type="entry name" value="UDPGP"/>
    <property type="match status" value="1"/>
</dbReference>
<proteinExistence type="inferred from homology"/>
<keyword evidence="2 6" id="KW-0808">Transferase</keyword>
<organism evidence="6 7">
    <name type="scientific">Baekduia soli</name>
    <dbReference type="NCBI Taxonomy" id="496014"/>
    <lineage>
        <taxon>Bacteria</taxon>
        <taxon>Bacillati</taxon>
        <taxon>Actinomycetota</taxon>
        <taxon>Thermoleophilia</taxon>
        <taxon>Solirubrobacterales</taxon>
        <taxon>Baekduiaceae</taxon>
        <taxon>Baekduia</taxon>
    </lineage>
</organism>
<comment type="similarity">
    <text evidence="1">Belongs to the UDPGP type 1 family.</text>
</comment>
<feature type="binding site" evidence="5">
    <location>
        <position position="98"/>
    </location>
    <ligand>
        <name>UTP</name>
        <dbReference type="ChEBI" id="CHEBI:46398"/>
    </ligand>
</feature>
<evidence type="ECO:0000313" key="7">
    <source>
        <dbReference type="Proteomes" id="UP000321805"/>
    </source>
</evidence>
<dbReference type="OrthoDB" id="9804758at2"/>
<accession>A0A5B8U8R2</accession>
<dbReference type="Pfam" id="PF01704">
    <property type="entry name" value="UDPGP"/>
    <property type="match status" value="1"/>
</dbReference>
<evidence type="ECO:0000256" key="4">
    <source>
        <dbReference type="PIRSR" id="PIRSR000806-1"/>
    </source>
</evidence>
<dbReference type="PANTHER" id="PTHR43511">
    <property type="match status" value="1"/>
</dbReference>
<reference evidence="6 7" key="1">
    <citation type="journal article" date="2018" name="J. Microbiol.">
        <title>Baekduia soli gen. nov., sp. nov., a novel bacterium isolated from the soil of Baekdu Mountain and proposal of a novel family name, Baekduiaceae fam. nov.</title>
        <authorList>
            <person name="An D.S."/>
            <person name="Siddiqi M.Z."/>
            <person name="Kim K.H."/>
            <person name="Yu H.S."/>
            <person name="Im W.T."/>
        </authorList>
    </citation>
    <scope>NUCLEOTIDE SEQUENCE [LARGE SCALE GENOMIC DNA]</scope>
    <source>
        <strain evidence="6 7">BR7-21</strain>
    </source>
</reference>
<dbReference type="Gene3D" id="2.160.10.10">
    <property type="entry name" value="Hexapeptide repeat proteins"/>
    <property type="match status" value="1"/>
</dbReference>
<dbReference type="EMBL" id="CP042430">
    <property type="protein sequence ID" value="QEC49444.1"/>
    <property type="molecule type" value="Genomic_DNA"/>
</dbReference>
<dbReference type="InterPro" id="IPR029044">
    <property type="entry name" value="Nucleotide-diphossugar_trans"/>
</dbReference>
<name>A0A5B8U8R2_9ACTN</name>
<dbReference type="Gene3D" id="3.90.550.10">
    <property type="entry name" value="Spore Coat Polysaccharide Biosynthesis Protein SpsA, Chain A"/>
    <property type="match status" value="1"/>
</dbReference>
<dbReference type="SUPFAM" id="SSF53448">
    <property type="entry name" value="Nucleotide-diphospho-sugar transferases"/>
    <property type="match status" value="1"/>
</dbReference>
<evidence type="ECO:0000313" key="6">
    <source>
        <dbReference type="EMBL" id="QEC49444.1"/>
    </source>
</evidence>
<evidence type="ECO:0000256" key="3">
    <source>
        <dbReference type="ARBA" id="ARBA00022695"/>
    </source>
</evidence>
<sequence length="462" mass="49339">MRGVDVAEQPHARHALQRLRDDGAGPQVLAAFGRRLAQLADPGAGVLHGEDLRPLDDVAELAGLPAPPAARLDALADRLAVLKLNGGLGTSMGLSGPKSLIEVKPGRTFLDVIAAQVLALRARHAGARLPLVLMDSFATREATLRALRRHPGLAGDVEPDFLQSREPKLRTDTLEPVEWSADPALEWCPPGHGDLYVALAASGTLGRLLAAGYDWAFVSNSDNLGAVPAPEIALWAQDEGVPFVMEVVRGTAADRKGGHLALHDGRLVLRETAQAPPDDPSFTDVARWRWYNTNNLWVDLRALAALMDEDPAGPALPLIVNRKTVDPRDPGSPDVLQLETAMGAAIGAIDGARPLLVPRTRFAPVKTVDDLVLARSDAYDLRDDGRMMPAFDGDPPVVTLDPAVYRHLPDAERRLPHGPPSLRGARSLTVRGDVTFGRHVTVLGDVTLTGPATIADGEVLRG</sequence>
<evidence type="ECO:0000256" key="5">
    <source>
        <dbReference type="PIRSR" id="PIRSR000806-2"/>
    </source>
</evidence>
<feature type="binding site" evidence="4">
    <location>
        <position position="192"/>
    </location>
    <ligand>
        <name>substrate</name>
    </ligand>
</feature>
<feature type="binding site" evidence="5">
    <location>
        <position position="163"/>
    </location>
    <ligand>
        <name>UTP</name>
        <dbReference type="ChEBI" id="CHEBI:46398"/>
    </ligand>
</feature>
<evidence type="ECO:0000256" key="1">
    <source>
        <dbReference type="ARBA" id="ARBA00010401"/>
    </source>
</evidence>
<dbReference type="InterPro" id="IPR016267">
    <property type="entry name" value="UDPGP_trans"/>
</dbReference>
<dbReference type="Proteomes" id="UP000321805">
    <property type="component" value="Chromosome"/>
</dbReference>
<dbReference type="AlphaFoldDB" id="A0A5B8U8R2"/>
<feature type="binding site" evidence="5">
    <location>
        <position position="366"/>
    </location>
    <ligand>
        <name>UTP</name>
        <dbReference type="ChEBI" id="CHEBI:46398"/>
    </ligand>
</feature>
<protein>
    <submittedName>
        <fullName evidence="6">UTP--glucose-1-phosphate uridylyltransferase</fullName>
    </submittedName>
</protein>
<feature type="binding site" evidence="5">
    <location>
        <position position="191"/>
    </location>
    <ligand>
        <name>UTP</name>
        <dbReference type="ChEBI" id="CHEBI:46398"/>
    </ligand>
</feature>